<proteinExistence type="predicted"/>
<sequence>MFQRIATALVNNGMVTCRRQIATPTQNVVDEMHKGLGGDCTAVSKGNLTAWRLLPPALLIMAP</sequence>
<evidence type="ECO:0000313" key="1">
    <source>
        <dbReference type="EMBL" id="MBF4102198.1"/>
    </source>
</evidence>
<dbReference type="EMBL" id="JADION010000003">
    <property type="protein sequence ID" value="MBF4102198.1"/>
    <property type="molecule type" value="Genomic_DNA"/>
</dbReference>
<reference evidence="1" key="1">
    <citation type="submission" date="2020-11" db="EMBL/GenBank/DDBJ databases">
        <title>Gallibacterium anatis 1637, full genome, WGS.</title>
        <authorList>
            <person name="Laishevtcev A.I."/>
            <person name="Yakimova E.A."/>
            <person name="Petkovich D."/>
            <person name="Stepanova T.V."/>
            <person name="Kalendr R.S."/>
            <person name="Rubalsky E.O."/>
            <person name="Zulkarneev E.R."/>
            <person name="Aleshkin A.V."/>
        </authorList>
    </citation>
    <scope>NUCLEOTIDE SEQUENCE</scope>
    <source>
        <strain evidence="1">1637</strain>
    </source>
</reference>
<accession>A0A930UWT6</accession>
<organism evidence="1">
    <name type="scientific">Gallibacterium anatis</name>
    <dbReference type="NCBI Taxonomy" id="750"/>
    <lineage>
        <taxon>Bacteria</taxon>
        <taxon>Pseudomonadati</taxon>
        <taxon>Pseudomonadota</taxon>
        <taxon>Gammaproteobacteria</taxon>
        <taxon>Pasteurellales</taxon>
        <taxon>Pasteurellaceae</taxon>
        <taxon>Gallibacterium</taxon>
    </lineage>
</organism>
<comment type="caution">
    <text evidence="1">The sequence shown here is derived from an EMBL/GenBank/DDBJ whole genome shotgun (WGS) entry which is preliminary data.</text>
</comment>
<dbReference type="AlphaFoldDB" id="A0A930UWT6"/>
<name>A0A930UWT6_9PAST</name>
<protein>
    <submittedName>
        <fullName evidence="1">Uncharacterized protein</fullName>
    </submittedName>
</protein>
<gene>
    <name evidence="1" type="ORF">INT80_01415</name>
</gene>